<dbReference type="Proteomes" id="UP000186817">
    <property type="component" value="Unassembled WGS sequence"/>
</dbReference>
<dbReference type="Gene3D" id="3.30.460.10">
    <property type="entry name" value="Beta Polymerase, domain 2"/>
    <property type="match status" value="1"/>
</dbReference>
<dbReference type="OrthoDB" id="423925at2759"/>
<reference evidence="1 2" key="1">
    <citation type="submission" date="2016-02" db="EMBL/GenBank/DDBJ databases">
        <title>Genome analysis of coral dinoflagellate symbionts highlights evolutionary adaptations to a symbiotic lifestyle.</title>
        <authorList>
            <person name="Aranda M."/>
            <person name="Li Y."/>
            <person name="Liew Y.J."/>
            <person name="Baumgarten S."/>
            <person name="Simakov O."/>
            <person name="Wilson M."/>
            <person name="Piel J."/>
            <person name="Ashoor H."/>
            <person name="Bougouffa S."/>
            <person name="Bajic V.B."/>
            <person name="Ryu T."/>
            <person name="Ravasi T."/>
            <person name="Bayer T."/>
            <person name="Micklem G."/>
            <person name="Kim H."/>
            <person name="Bhak J."/>
            <person name="Lajeunesse T.C."/>
            <person name="Voolstra C.R."/>
        </authorList>
    </citation>
    <scope>NUCLEOTIDE SEQUENCE [LARGE SCALE GENOMIC DNA]</scope>
    <source>
        <strain evidence="1 2">CCMP2467</strain>
    </source>
</reference>
<organism evidence="1 2">
    <name type="scientific">Symbiodinium microadriaticum</name>
    <name type="common">Dinoflagellate</name>
    <name type="synonym">Zooxanthella microadriatica</name>
    <dbReference type="NCBI Taxonomy" id="2951"/>
    <lineage>
        <taxon>Eukaryota</taxon>
        <taxon>Sar</taxon>
        <taxon>Alveolata</taxon>
        <taxon>Dinophyceae</taxon>
        <taxon>Suessiales</taxon>
        <taxon>Symbiodiniaceae</taxon>
        <taxon>Symbiodinium</taxon>
    </lineage>
</organism>
<evidence type="ECO:0008006" key="3">
    <source>
        <dbReference type="Google" id="ProtNLM"/>
    </source>
</evidence>
<dbReference type="EMBL" id="LSRX01001125">
    <property type="protein sequence ID" value="OLP83298.1"/>
    <property type="molecule type" value="Genomic_DNA"/>
</dbReference>
<name>A0A1Q9CK45_SYMMI</name>
<dbReference type="AlphaFoldDB" id="A0A1Q9CK45"/>
<sequence>MGDDRWDLDVQDEFNFGHGAVMNRASSGQDLTENPPPAPEVRKRALVTFNARVKGGQCCDSATQTAPAITLSKMYGGIVPRYIQLLGCKSDWGEAQERAERIDAEGPRRELARLRQALWSFREIGAALLPEHTGLILVPELVRKISSSDIESPLWSATQTAPALTFSTGRGLLGGAKMALDRKWMWEEMLAMLHPFTIAVASLASRQIRSMCVSPNGLLIVPYIIVFCDDFDGPGTTDQMLRALPAIDKGEVVEIEICDGRELANPVEKRDRFSLCLGWLLGPFNKLRAVSIDVEYGLGDQSLWVTMLLNLKRHCPKLEHLSMYSYPQEVIKALPTFQSLTSLHMAIQSTPHAPATSMLERLADCSSSLPALDTLLLEVAPGTEECLSSLQRCLDAFPLCYARIIEIVHDPQAQEAGTLPGTLSHVKWPPKCRTVSLSSLFSGEDLCALAEQICLGTVNCLYLTTGPLTTAAHAKKFLATLEGSQLKGFGWEFPDQTVSHEVLKVIGDSACSLVQHLKSLRVLEIGSISGTFEPPDLSALAEEHRVHWRLAWKWAKGHGQLVGMTRVPRSMVSQVVPPSPVPSPHAFEANLLPPMLAQDVLEAAYRRAVIANCKRIARTLKYGSYASGLGLRSSNLDLLIKLQPSRFGRDEAEAAEALLSPIDEDEEQLRQLNLEEAISSSAWQQQLSDRLAREKWVLSDSIRVAAHAAIPVLSFVTAPEAAGELLAGSWRNLGEVLQRLVHDLIALINFLLNRYPMARPVTLVLKQWLIACARDGMGRSAIL</sequence>
<dbReference type="InterPro" id="IPR043519">
    <property type="entry name" value="NT_sf"/>
</dbReference>
<comment type="caution">
    <text evidence="1">The sequence shown here is derived from an EMBL/GenBank/DDBJ whole genome shotgun (WGS) entry which is preliminary data.</text>
</comment>
<evidence type="ECO:0000313" key="2">
    <source>
        <dbReference type="Proteomes" id="UP000186817"/>
    </source>
</evidence>
<gene>
    <name evidence="1" type="ORF">AK812_SmicGene35951</name>
</gene>
<protein>
    <recommendedName>
        <fullName evidence="3">Polymerase nucleotidyl transferase domain-containing protein</fullName>
    </recommendedName>
</protein>
<accession>A0A1Q9CK45</accession>
<keyword evidence="2" id="KW-1185">Reference proteome</keyword>
<proteinExistence type="predicted"/>
<evidence type="ECO:0000313" key="1">
    <source>
        <dbReference type="EMBL" id="OLP83298.1"/>
    </source>
</evidence>